<reference evidence="5" key="1">
    <citation type="submission" date="2015-01" db="EMBL/GenBank/DDBJ databases">
        <authorList>
            <person name="MANFREDI Pablo"/>
        </authorList>
    </citation>
    <scope>NUCLEOTIDE SEQUENCE [LARGE SCALE GENOMIC DNA]</scope>
    <source>
        <strain evidence="5">Cc11</strain>
    </source>
</reference>
<gene>
    <name evidence="4" type="ORF">CCAN11_1940012</name>
</gene>
<dbReference type="InterPro" id="IPR012341">
    <property type="entry name" value="6hp_glycosidase-like_sf"/>
</dbReference>
<evidence type="ECO:0000313" key="4">
    <source>
        <dbReference type="EMBL" id="CEN49470.1"/>
    </source>
</evidence>
<evidence type="ECO:0000256" key="2">
    <source>
        <dbReference type="ARBA" id="ARBA00023235"/>
    </source>
</evidence>
<dbReference type="GO" id="GO:0050121">
    <property type="term" value="F:N-acylglucosamine 2-epimerase activity"/>
    <property type="evidence" value="ECO:0007669"/>
    <property type="project" value="UniProtKB-EC"/>
</dbReference>
<dbReference type="Proteomes" id="UP000039370">
    <property type="component" value="Unassembled WGS sequence"/>
</dbReference>
<keyword evidence="2 4" id="KW-0413">Isomerase</keyword>
<dbReference type="Pfam" id="PF07221">
    <property type="entry name" value="GlcNAc_2-epim"/>
    <property type="match status" value="1"/>
</dbReference>
<name>A0A0B7ICH6_9FLAO</name>
<dbReference type="SUPFAM" id="SSF48208">
    <property type="entry name" value="Six-hairpin glycosidases"/>
    <property type="match status" value="1"/>
</dbReference>
<accession>A0A0B7ICH6</accession>
<evidence type="ECO:0000256" key="3">
    <source>
        <dbReference type="SAM" id="MobiDB-lite"/>
    </source>
</evidence>
<dbReference type="Gene3D" id="1.50.10.10">
    <property type="match status" value="1"/>
</dbReference>
<evidence type="ECO:0000256" key="1">
    <source>
        <dbReference type="ARBA" id="ARBA00008558"/>
    </source>
</evidence>
<dbReference type="InterPro" id="IPR010819">
    <property type="entry name" value="AGE/CE"/>
</dbReference>
<comment type="similarity">
    <text evidence="1">Belongs to the N-acylglucosamine 2-epimerase family.</text>
</comment>
<dbReference type="AlphaFoldDB" id="A0A0B7ICH6"/>
<feature type="region of interest" description="Disordered" evidence="3">
    <location>
        <begin position="99"/>
        <end position="123"/>
    </location>
</feature>
<dbReference type="PANTHER" id="PTHR15108">
    <property type="entry name" value="N-ACYLGLUCOSAMINE-2-EPIMERASE"/>
    <property type="match status" value="1"/>
</dbReference>
<dbReference type="EC" id="5.1.3.8" evidence="4"/>
<dbReference type="InterPro" id="IPR008928">
    <property type="entry name" value="6-hairpin_glycosidase_sf"/>
</dbReference>
<protein>
    <submittedName>
        <fullName evidence="4">Renin-binding protein</fullName>
        <ecNumber evidence="4">5.1.3.8</ecNumber>
    </submittedName>
</protein>
<dbReference type="GO" id="GO:0005975">
    <property type="term" value="P:carbohydrate metabolic process"/>
    <property type="evidence" value="ECO:0007669"/>
    <property type="project" value="InterPro"/>
</dbReference>
<evidence type="ECO:0000313" key="5">
    <source>
        <dbReference type="Proteomes" id="UP000039370"/>
    </source>
</evidence>
<sequence>MQGRQAWTFAMLHNQVEKNQKWLEISKLGVEFLKNHAMDSDGNFYFALTRDGKPLVQPYNIFFGLFCSQNWLLVSIAKASGDETYKKLAISTYHNILKKQNNPKKGNTKKQPMCVRSKGFHSR</sequence>
<organism evidence="4 5">
    <name type="scientific">Capnocytophaga canimorsus</name>
    <dbReference type="NCBI Taxonomy" id="28188"/>
    <lineage>
        <taxon>Bacteria</taxon>
        <taxon>Pseudomonadati</taxon>
        <taxon>Bacteroidota</taxon>
        <taxon>Flavobacteriia</taxon>
        <taxon>Flavobacteriales</taxon>
        <taxon>Flavobacteriaceae</taxon>
        <taxon>Capnocytophaga</taxon>
    </lineage>
</organism>
<proteinExistence type="inferred from homology"/>
<dbReference type="EMBL" id="CDOK01000106">
    <property type="protein sequence ID" value="CEN49470.1"/>
    <property type="molecule type" value="Genomic_DNA"/>
</dbReference>